<feature type="transmembrane region" description="Helical" evidence="11">
    <location>
        <begin position="99"/>
        <end position="121"/>
    </location>
</feature>
<dbReference type="GO" id="GO:0004984">
    <property type="term" value="F:olfactory receptor activity"/>
    <property type="evidence" value="ECO:0007669"/>
    <property type="project" value="InterPro"/>
</dbReference>
<dbReference type="OrthoDB" id="5964498at2759"/>
<dbReference type="FunFam" id="1.20.1070.10:FF:000015">
    <property type="entry name" value="Olfactory receptor"/>
    <property type="match status" value="1"/>
</dbReference>
<proteinExistence type="inferred from homology"/>
<evidence type="ECO:0000256" key="4">
    <source>
        <dbReference type="ARBA" id="ARBA00022725"/>
    </source>
</evidence>
<reference evidence="13" key="1">
    <citation type="submission" date="2019-06" db="EMBL/GenBank/DDBJ databases">
        <title>G10K-VGP Goodes thornscrub tortoise genome, primary haplotype.</title>
        <authorList>
            <person name="Murphy B."/>
            <person name="Edwards T."/>
            <person name="Rhie A."/>
            <person name="Koren S."/>
            <person name="Phillippy A."/>
            <person name="Fedrigo O."/>
            <person name="Haase B."/>
            <person name="Mountcastle J."/>
            <person name="Lewin H."/>
            <person name="Damas J."/>
            <person name="Howe K."/>
            <person name="Formenti G."/>
            <person name="Myers G."/>
            <person name="Durbin R."/>
            <person name="Jarvis E.D."/>
        </authorList>
    </citation>
    <scope>NUCLEOTIDE SEQUENCE [LARGE SCALE GENOMIC DNA]</scope>
</reference>
<reference evidence="13" key="2">
    <citation type="submission" date="2025-08" db="UniProtKB">
        <authorList>
            <consortium name="Ensembl"/>
        </authorList>
    </citation>
    <scope>IDENTIFICATION</scope>
</reference>
<evidence type="ECO:0000256" key="3">
    <source>
        <dbReference type="ARBA" id="ARBA00022692"/>
    </source>
</evidence>
<dbReference type="Gene3D" id="1.20.1070.10">
    <property type="entry name" value="Rhodopsin 7-helix transmembrane proteins"/>
    <property type="match status" value="1"/>
</dbReference>
<name>A0A8C4WGN8_9SAUR</name>
<dbReference type="Proteomes" id="UP000694390">
    <property type="component" value="Chromosome 21"/>
</dbReference>
<keyword evidence="14" id="KW-1185">Reference proteome</keyword>
<dbReference type="GO" id="GO:0005886">
    <property type="term" value="C:plasma membrane"/>
    <property type="evidence" value="ECO:0007669"/>
    <property type="project" value="UniProtKB-SubCell"/>
</dbReference>
<dbReference type="InterPro" id="IPR050516">
    <property type="entry name" value="Olfactory_GPCR"/>
</dbReference>
<comment type="subcellular location">
    <subcellularLocation>
        <location evidence="1 11">Cell membrane</location>
        <topology evidence="1 11">Multi-pass membrane protein</topology>
    </subcellularLocation>
</comment>
<evidence type="ECO:0000256" key="10">
    <source>
        <dbReference type="RuleBase" id="RU000688"/>
    </source>
</evidence>
<feature type="transmembrane region" description="Helical" evidence="11">
    <location>
        <begin position="30"/>
        <end position="54"/>
    </location>
</feature>
<dbReference type="Pfam" id="PF13853">
    <property type="entry name" value="7tm_4"/>
    <property type="match status" value="1"/>
</dbReference>
<feature type="transmembrane region" description="Helical" evidence="11">
    <location>
        <begin position="273"/>
        <end position="293"/>
    </location>
</feature>
<keyword evidence="7 11" id="KW-0472">Membrane</keyword>
<dbReference type="SUPFAM" id="SSF81321">
    <property type="entry name" value="Family A G protein-coupled receptor-like"/>
    <property type="match status" value="1"/>
</dbReference>
<keyword evidence="3 10" id="KW-0812">Transmembrane</keyword>
<sequence length="312" mass="35163">MTNTEWRNQTLITEFILLEFGDLQKLQFPLFLLFLVIYIVTMAGNLTIVVLIDLHLQSPMHFFLSHLSFVDICYSSTIVPKMLENFLAEKKTISANGCITQMFFIILSSGAEIFTLAAMAYDRYAAICDPLHYMETMKKRLCQQLVIGAWTIGFIDALVNTIPLLKLHFCGPSEISHFTCELPSLLVLSCTDTFSNEVVLLSSIAIFGSSSFLLTLVSYIHIIATILRIHSMEGRRKAFSTCSSHLLIVILYFGTGSFRYVRPSSVSSEGLDILVSIQYSILTPMLNPIIYSLKNKEVKRALRKLLGRSRTS</sequence>
<comment type="similarity">
    <text evidence="10">Belongs to the G-protein coupled receptor 1 family.</text>
</comment>
<dbReference type="InterPro" id="IPR000276">
    <property type="entry name" value="GPCR_Rhodpsn"/>
</dbReference>
<feature type="transmembrane region" description="Helical" evidence="11">
    <location>
        <begin position="141"/>
        <end position="159"/>
    </location>
</feature>
<evidence type="ECO:0000256" key="6">
    <source>
        <dbReference type="ARBA" id="ARBA00023040"/>
    </source>
</evidence>
<dbReference type="GO" id="GO:0004930">
    <property type="term" value="F:G protein-coupled receptor activity"/>
    <property type="evidence" value="ECO:0007669"/>
    <property type="project" value="UniProtKB-KW"/>
</dbReference>
<evidence type="ECO:0000256" key="1">
    <source>
        <dbReference type="ARBA" id="ARBA00004651"/>
    </source>
</evidence>
<evidence type="ECO:0000313" key="13">
    <source>
        <dbReference type="Ensembl" id="ENSGEVP00005016800.1"/>
    </source>
</evidence>
<keyword evidence="8 10" id="KW-0675">Receptor</keyword>
<dbReference type="CDD" id="cd15229">
    <property type="entry name" value="7tmA_OR8S1-like"/>
    <property type="match status" value="1"/>
</dbReference>
<feature type="transmembrane region" description="Helical" evidence="11">
    <location>
        <begin position="239"/>
        <end position="261"/>
    </location>
</feature>
<dbReference type="InterPro" id="IPR000725">
    <property type="entry name" value="Olfact_rcpt"/>
</dbReference>
<evidence type="ECO:0000256" key="2">
    <source>
        <dbReference type="ARBA" id="ARBA00022475"/>
    </source>
</evidence>
<keyword evidence="11" id="KW-0716">Sensory transduction</keyword>
<evidence type="ECO:0000256" key="11">
    <source>
        <dbReference type="RuleBase" id="RU363047"/>
    </source>
</evidence>
<keyword evidence="4 11" id="KW-0552">Olfaction</keyword>
<keyword evidence="9 10" id="KW-0807">Transducer</keyword>
<keyword evidence="2 11" id="KW-1003">Cell membrane</keyword>
<organism evidence="13 14">
    <name type="scientific">Gopherus evgoodei</name>
    <name type="common">Goodes thornscrub tortoise</name>
    <dbReference type="NCBI Taxonomy" id="1825980"/>
    <lineage>
        <taxon>Eukaryota</taxon>
        <taxon>Metazoa</taxon>
        <taxon>Chordata</taxon>
        <taxon>Craniata</taxon>
        <taxon>Vertebrata</taxon>
        <taxon>Euteleostomi</taxon>
        <taxon>Archelosauria</taxon>
        <taxon>Testudinata</taxon>
        <taxon>Testudines</taxon>
        <taxon>Cryptodira</taxon>
        <taxon>Durocryptodira</taxon>
        <taxon>Testudinoidea</taxon>
        <taxon>Testudinidae</taxon>
        <taxon>Gopherus</taxon>
    </lineage>
</organism>
<reference evidence="13" key="3">
    <citation type="submission" date="2025-09" db="UniProtKB">
        <authorList>
            <consortium name="Ensembl"/>
        </authorList>
    </citation>
    <scope>IDENTIFICATION</scope>
</reference>
<evidence type="ECO:0000313" key="14">
    <source>
        <dbReference type="Proteomes" id="UP000694390"/>
    </source>
</evidence>
<feature type="transmembrane region" description="Helical" evidence="11">
    <location>
        <begin position="204"/>
        <end position="227"/>
    </location>
</feature>
<evidence type="ECO:0000256" key="7">
    <source>
        <dbReference type="ARBA" id="ARBA00023136"/>
    </source>
</evidence>
<feature type="domain" description="G-protein coupled receptors family 1 profile" evidence="12">
    <location>
        <begin position="32"/>
        <end position="291"/>
    </location>
</feature>
<dbReference type="PROSITE" id="PS50262">
    <property type="entry name" value="G_PROTEIN_RECEP_F1_2"/>
    <property type="match status" value="1"/>
</dbReference>
<dbReference type="Ensembl" id="ENSGEVT00005017651.1">
    <property type="protein sequence ID" value="ENSGEVP00005016800.1"/>
    <property type="gene ID" value="ENSGEVG00005011916.1"/>
</dbReference>
<keyword evidence="6 10" id="KW-0297">G-protein coupled receptor</keyword>
<dbReference type="PANTHER" id="PTHR26452">
    <property type="entry name" value="OLFACTORY RECEPTOR"/>
    <property type="match status" value="1"/>
</dbReference>
<dbReference type="InterPro" id="IPR017452">
    <property type="entry name" value="GPCR_Rhodpsn_7TM"/>
</dbReference>
<dbReference type="PROSITE" id="PS00237">
    <property type="entry name" value="G_PROTEIN_RECEP_F1_1"/>
    <property type="match status" value="1"/>
</dbReference>
<dbReference type="AlphaFoldDB" id="A0A8C4WGN8"/>
<evidence type="ECO:0000256" key="9">
    <source>
        <dbReference type="ARBA" id="ARBA00023224"/>
    </source>
</evidence>
<evidence type="ECO:0000256" key="5">
    <source>
        <dbReference type="ARBA" id="ARBA00022989"/>
    </source>
</evidence>
<dbReference type="PRINTS" id="PR00245">
    <property type="entry name" value="OLFACTORYR"/>
</dbReference>
<dbReference type="GeneTree" id="ENSGT01150000286988"/>
<accession>A0A8C4WGN8</accession>
<keyword evidence="5 11" id="KW-1133">Transmembrane helix</keyword>
<dbReference type="PRINTS" id="PR00237">
    <property type="entry name" value="GPCRRHODOPSN"/>
</dbReference>
<evidence type="ECO:0000256" key="8">
    <source>
        <dbReference type="ARBA" id="ARBA00023170"/>
    </source>
</evidence>
<evidence type="ECO:0000259" key="12">
    <source>
        <dbReference type="PROSITE" id="PS50262"/>
    </source>
</evidence>
<protein>
    <recommendedName>
        <fullName evidence="11">Olfactory receptor</fullName>
    </recommendedName>
</protein>